<proteinExistence type="predicted"/>
<accession>A0A134B7R2</accession>
<dbReference type="GO" id="GO:0005737">
    <property type="term" value="C:cytoplasm"/>
    <property type="evidence" value="ECO:0007669"/>
    <property type="project" value="TreeGrafter"/>
</dbReference>
<dbReference type="NCBIfam" id="NF041131">
    <property type="entry name" value="RicT_YaaT_fam"/>
    <property type="match status" value="1"/>
</dbReference>
<dbReference type="STRING" id="322095.HMPREF3185_01220"/>
<evidence type="ECO:0000313" key="4">
    <source>
        <dbReference type="Proteomes" id="UP000070224"/>
    </source>
</evidence>
<evidence type="ECO:0000256" key="1">
    <source>
        <dbReference type="SAM" id="MobiDB-lite"/>
    </source>
</evidence>
<evidence type="ECO:0000313" key="3">
    <source>
        <dbReference type="EMBL" id="KXB75971.1"/>
    </source>
</evidence>
<feature type="compositionally biased region" description="Basic and acidic residues" evidence="1">
    <location>
        <begin position="354"/>
        <end position="392"/>
    </location>
</feature>
<sequence>MDYKTTTANLGCCAMTPGGCEGCDRNQMSSYDWLSDIPESLQSSDLVEVQFKNTRKGYYLNTERIDLYKGDIVAVESTTGHDIGEVTLTGKLAELAMKNHRYRPDKGEFLHIYRVARPGDLERWEEAKRREEPTMIQARQIASSLGLDMKIGDVEYQGDGNKAIFYYIADGRVDFRQLIRVLADTFHVRIEMKQIGARQEAGRIGGIGPCGRQLCCSSWMTTFSSVSTGAARVQDITMNPQKLTGQCGKIKCCMNFEVNAYAEAQRSLPDREVVLETSSDSYYHFKTDHFQRQITYSTVRNAPVRLVTISAERAFEVISLNRRGERPEHLEADAGEERRSSRSSDILADNSLTRFDREHRGGRRGGDSRGGRRGGDQGARRERSARPSDEAGRGNGNAGERPQVRQFRSPRTPRTESTGEGGQQRIRRPRPETSGEDKG</sequence>
<keyword evidence="4" id="KW-1185">Reference proteome</keyword>
<dbReference type="PATRIC" id="fig|322095.3.peg.1203"/>
<dbReference type="Pfam" id="PF04468">
    <property type="entry name" value="PSP1"/>
    <property type="match status" value="1"/>
</dbReference>
<feature type="domain" description="PSP1 C-terminal" evidence="2">
    <location>
        <begin position="110"/>
        <end position="195"/>
    </location>
</feature>
<dbReference type="PANTHER" id="PTHR43830">
    <property type="entry name" value="PROTEIN PSP1"/>
    <property type="match status" value="1"/>
</dbReference>
<name>A0A134B7R2_9PORP</name>
<dbReference type="InterPro" id="IPR007557">
    <property type="entry name" value="PSP1_C"/>
</dbReference>
<feature type="region of interest" description="Disordered" evidence="1">
    <location>
        <begin position="328"/>
        <end position="439"/>
    </location>
</feature>
<protein>
    <submittedName>
        <fullName evidence="3">PSP1 protein</fullName>
    </submittedName>
</protein>
<comment type="caution">
    <text evidence="3">The sequence shown here is derived from an EMBL/GenBank/DDBJ whole genome shotgun (WGS) entry which is preliminary data.</text>
</comment>
<reference evidence="4" key="1">
    <citation type="submission" date="2016-01" db="EMBL/GenBank/DDBJ databases">
        <authorList>
            <person name="Mitreva M."/>
            <person name="Pepin K.H."/>
            <person name="Mihindukulasuriya K.A."/>
            <person name="Fulton R."/>
            <person name="Fronick C."/>
            <person name="O'Laughlin M."/>
            <person name="Miner T."/>
            <person name="Herter B."/>
            <person name="Rosa B.A."/>
            <person name="Cordes M."/>
            <person name="Tomlinson C."/>
            <person name="Wollam A."/>
            <person name="Palsikar V.B."/>
            <person name="Mardis E.R."/>
            <person name="Wilson R.K."/>
        </authorList>
    </citation>
    <scope>NUCLEOTIDE SEQUENCE [LARGE SCALE GENOMIC DNA]</scope>
    <source>
        <strain evidence="4">KA00683</strain>
    </source>
</reference>
<dbReference type="InterPro" id="IPR047767">
    <property type="entry name" value="PSP1-like"/>
</dbReference>
<organism evidence="3 4">
    <name type="scientific">Porphyromonas somerae</name>
    <dbReference type="NCBI Taxonomy" id="322095"/>
    <lineage>
        <taxon>Bacteria</taxon>
        <taxon>Pseudomonadati</taxon>
        <taxon>Bacteroidota</taxon>
        <taxon>Bacteroidia</taxon>
        <taxon>Bacteroidales</taxon>
        <taxon>Porphyromonadaceae</taxon>
        <taxon>Porphyromonas</taxon>
    </lineage>
</organism>
<evidence type="ECO:0000259" key="2">
    <source>
        <dbReference type="PROSITE" id="PS51411"/>
    </source>
</evidence>
<feature type="compositionally biased region" description="Basic and acidic residues" evidence="1">
    <location>
        <begin position="328"/>
        <end position="342"/>
    </location>
</feature>
<dbReference type="PROSITE" id="PS51411">
    <property type="entry name" value="PSP1_C"/>
    <property type="match status" value="1"/>
</dbReference>
<dbReference type="EMBL" id="LSDK01000081">
    <property type="protein sequence ID" value="KXB75971.1"/>
    <property type="molecule type" value="Genomic_DNA"/>
</dbReference>
<dbReference type="Proteomes" id="UP000070224">
    <property type="component" value="Unassembled WGS sequence"/>
</dbReference>
<dbReference type="PANTHER" id="PTHR43830:SF3">
    <property type="entry name" value="PROTEIN PSP1"/>
    <property type="match status" value="1"/>
</dbReference>
<feature type="compositionally biased region" description="Basic and acidic residues" evidence="1">
    <location>
        <begin position="429"/>
        <end position="439"/>
    </location>
</feature>
<dbReference type="AlphaFoldDB" id="A0A134B7R2"/>
<dbReference type="RefSeq" id="WP_231724919.1">
    <property type="nucleotide sequence ID" value="NZ_KQ960446.1"/>
</dbReference>
<gene>
    <name evidence="3" type="ORF">HMPREF3185_01220</name>
</gene>